<proteinExistence type="predicted"/>
<sequence length="649" mass="73554">MNTRPAEARGRRGRVNRTLGRQYDTLSSRIQMLSLALEYRQYKTIRLPRIHGSLPVIPITALTLWGRAIHSLLGYVPHERVTSAVPLLKQRSFCLSTDESNIKDNIRAITELSAFPDTIMEAFELYRKSIAHLTMQSAVPWLLVARSREFNAMGKLVDAHIQSMLSFHGYTQVELLLNAYLRLCWEQQLRKMVVDICNYEEVLDTMTLAQVLAELQNTDEDRQIASRLWNNQLSQKNFVPSQTCIHLALKAALHSRNVSLAIRTYEDVLKKRWPAIRSGFWIHKLMVYGLATNRYVSEAFEVADAAVNKCKHGIQVAQIFELLLRGLRRSRQADSAVAVMKHVRTIMRPTISMYVEMISTLAREYGQEAAMNCVEDMRADGYTVPAVIWERMMLGLARRGDVEGCDYALAQMGALGEAPTYTVVQAAIDAYAQRGDIEMLFEWAKVVLGAMKHHTTLNLDDKQSARFGNSPSRGIGAYRGVLSQKFSLERPHEFLSVFIDRNEIVWHNLVVVSLISAVGQYGTGEQVLTLWKRIHGYSRQITTLCIIPVMVMALARALEWHGLLQKHRKFVMSHAYNPRNGFKYCQKREVELFVAKCEGGDPAALCPPRVRPVNDSPADTAGDIDRGQGYDNINGEEEHFESVAIIDDD</sequence>
<accession>A0A9W8M092</accession>
<dbReference type="OrthoDB" id="185373at2759"/>
<evidence type="ECO:0000313" key="3">
    <source>
        <dbReference type="Proteomes" id="UP001139887"/>
    </source>
</evidence>
<reference evidence="2" key="1">
    <citation type="submission" date="2022-07" db="EMBL/GenBank/DDBJ databases">
        <title>Phylogenomic reconstructions and comparative analyses of Kickxellomycotina fungi.</title>
        <authorList>
            <person name="Reynolds N.K."/>
            <person name="Stajich J.E."/>
            <person name="Barry K."/>
            <person name="Grigoriev I.V."/>
            <person name="Crous P."/>
            <person name="Smith M.E."/>
        </authorList>
    </citation>
    <scope>NUCLEOTIDE SEQUENCE</scope>
    <source>
        <strain evidence="2">NRRL 1566</strain>
    </source>
</reference>
<protein>
    <recommendedName>
        <fullName evidence="4">Pentatricopeptide repeat-containing protein</fullName>
    </recommendedName>
</protein>
<evidence type="ECO:0000256" key="1">
    <source>
        <dbReference type="ARBA" id="ARBA00022737"/>
    </source>
</evidence>
<dbReference type="Gene3D" id="1.25.40.10">
    <property type="entry name" value="Tetratricopeptide repeat domain"/>
    <property type="match status" value="1"/>
</dbReference>
<evidence type="ECO:0000313" key="2">
    <source>
        <dbReference type="EMBL" id="KAJ2852603.1"/>
    </source>
</evidence>
<keyword evidence="3" id="KW-1185">Reference proteome</keyword>
<dbReference type="EMBL" id="JANBUW010000002">
    <property type="protein sequence ID" value="KAJ2852603.1"/>
    <property type="molecule type" value="Genomic_DNA"/>
</dbReference>
<dbReference type="Proteomes" id="UP001139887">
    <property type="component" value="Unassembled WGS sequence"/>
</dbReference>
<dbReference type="PANTHER" id="PTHR47939:SF13">
    <property type="entry name" value="OS03G0201400 PROTEIN"/>
    <property type="match status" value="1"/>
</dbReference>
<organism evidence="2 3">
    <name type="scientific">Coemansia brasiliensis</name>
    <dbReference type="NCBI Taxonomy" id="2650707"/>
    <lineage>
        <taxon>Eukaryota</taxon>
        <taxon>Fungi</taxon>
        <taxon>Fungi incertae sedis</taxon>
        <taxon>Zoopagomycota</taxon>
        <taxon>Kickxellomycotina</taxon>
        <taxon>Kickxellomycetes</taxon>
        <taxon>Kickxellales</taxon>
        <taxon>Kickxellaceae</taxon>
        <taxon>Coemansia</taxon>
    </lineage>
</organism>
<dbReference type="AlphaFoldDB" id="A0A9W8M092"/>
<keyword evidence="1" id="KW-0677">Repeat</keyword>
<evidence type="ECO:0008006" key="4">
    <source>
        <dbReference type="Google" id="ProtNLM"/>
    </source>
</evidence>
<dbReference type="InterPro" id="IPR050667">
    <property type="entry name" value="PPR-containing_protein"/>
</dbReference>
<name>A0A9W8M092_9FUNG</name>
<comment type="caution">
    <text evidence="2">The sequence shown here is derived from an EMBL/GenBank/DDBJ whole genome shotgun (WGS) entry which is preliminary data.</text>
</comment>
<gene>
    <name evidence="2" type="ORF">IWW36_000232</name>
</gene>
<dbReference type="InterPro" id="IPR011990">
    <property type="entry name" value="TPR-like_helical_dom_sf"/>
</dbReference>
<dbReference type="PANTHER" id="PTHR47939">
    <property type="entry name" value="MEMBRANE-ASSOCIATED SALT-INDUCIBLE PROTEIN-LIKE"/>
    <property type="match status" value="1"/>
</dbReference>